<feature type="transmembrane region" description="Helical" evidence="8">
    <location>
        <begin position="243"/>
        <end position="266"/>
    </location>
</feature>
<dbReference type="InterPro" id="IPR026030">
    <property type="entry name" value="Pur-cyt_permease_Fcy2/21/22"/>
</dbReference>
<evidence type="ECO:0000256" key="4">
    <source>
        <dbReference type="ARBA" id="ARBA00022692"/>
    </source>
</evidence>
<feature type="transmembrane region" description="Helical" evidence="8">
    <location>
        <begin position="286"/>
        <end position="310"/>
    </location>
</feature>
<dbReference type="GO" id="GO:0005886">
    <property type="term" value="C:plasma membrane"/>
    <property type="evidence" value="ECO:0007669"/>
    <property type="project" value="TreeGrafter"/>
</dbReference>
<dbReference type="Gene3D" id="1.10.4160.10">
    <property type="entry name" value="Hydantoin permease"/>
    <property type="match status" value="1"/>
</dbReference>
<feature type="transmembrane region" description="Helical" evidence="8">
    <location>
        <begin position="167"/>
        <end position="187"/>
    </location>
</feature>
<comment type="caution">
    <text evidence="9">The sequence shown here is derived from an EMBL/GenBank/DDBJ whole genome shotgun (WGS) entry which is preliminary data.</text>
</comment>
<feature type="transmembrane region" description="Helical" evidence="8">
    <location>
        <begin position="65"/>
        <end position="85"/>
    </location>
</feature>
<evidence type="ECO:0000256" key="3">
    <source>
        <dbReference type="ARBA" id="ARBA00022448"/>
    </source>
</evidence>
<dbReference type="GO" id="GO:0015209">
    <property type="term" value="F:cytosine transmembrane transporter activity"/>
    <property type="evidence" value="ECO:0007669"/>
    <property type="project" value="InterPro"/>
</dbReference>
<evidence type="ECO:0000256" key="6">
    <source>
        <dbReference type="ARBA" id="ARBA00023136"/>
    </source>
</evidence>
<dbReference type="Pfam" id="PF02133">
    <property type="entry name" value="Transp_cyt_pur"/>
    <property type="match status" value="1"/>
</dbReference>
<keyword evidence="5 8" id="KW-1133">Transmembrane helix</keyword>
<evidence type="ECO:0000256" key="2">
    <source>
        <dbReference type="ARBA" id="ARBA00008974"/>
    </source>
</evidence>
<evidence type="ECO:0000313" key="9">
    <source>
        <dbReference type="EMBL" id="ROO31829.1"/>
    </source>
</evidence>
<accession>A0A423Q136</accession>
<protein>
    <recommendedName>
        <fullName evidence="11">Cytosine permease</fullName>
    </recommendedName>
</protein>
<dbReference type="InterPro" id="IPR001248">
    <property type="entry name" value="Pur-cyt_permease"/>
</dbReference>
<evidence type="ECO:0008006" key="11">
    <source>
        <dbReference type="Google" id="ProtNLM"/>
    </source>
</evidence>
<dbReference type="PANTHER" id="PTHR30569">
    <property type="entry name" value="CYTOSINE TRANSPORTER CODB"/>
    <property type="match status" value="1"/>
</dbReference>
<feature type="transmembrane region" description="Helical" evidence="8">
    <location>
        <begin position="97"/>
        <end position="123"/>
    </location>
</feature>
<evidence type="ECO:0000256" key="5">
    <source>
        <dbReference type="ARBA" id="ARBA00022989"/>
    </source>
</evidence>
<feature type="transmembrane region" description="Helical" evidence="8">
    <location>
        <begin position="354"/>
        <end position="376"/>
    </location>
</feature>
<dbReference type="PANTHER" id="PTHR30569:SF0">
    <property type="entry name" value="CYTOSINE PERMEASE"/>
    <property type="match status" value="1"/>
</dbReference>
<dbReference type="InterPro" id="IPR030191">
    <property type="entry name" value="CodB"/>
</dbReference>
<comment type="similarity">
    <text evidence="2 7">Belongs to the purine-cytosine permease (2.A.39) family.</text>
</comment>
<keyword evidence="10" id="KW-1185">Reference proteome</keyword>
<dbReference type="PIRSF" id="PIRSF002744">
    <property type="entry name" value="Pur-cyt_permease"/>
    <property type="match status" value="1"/>
</dbReference>
<feature type="transmembrane region" description="Helical" evidence="8">
    <location>
        <begin position="202"/>
        <end position="222"/>
    </location>
</feature>
<evidence type="ECO:0000256" key="1">
    <source>
        <dbReference type="ARBA" id="ARBA00004141"/>
    </source>
</evidence>
<name>A0A423Q136_9GAMM</name>
<evidence type="ECO:0000313" key="10">
    <source>
        <dbReference type="Proteomes" id="UP000285310"/>
    </source>
</evidence>
<keyword evidence="6 7" id="KW-0472">Membrane</keyword>
<feature type="transmembrane region" description="Helical" evidence="8">
    <location>
        <begin position="143"/>
        <end position="160"/>
    </location>
</feature>
<feature type="transmembrane region" description="Helical" evidence="8">
    <location>
        <begin position="429"/>
        <end position="449"/>
    </location>
</feature>
<evidence type="ECO:0000256" key="7">
    <source>
        <dbReference type="PIRNR" id="PIRNR002744"/>
    </source>
</evidence>
<keyword evidence="3 7" id="KW-0813">Transport</keyword>
<keyword evidence="4 8" id="KW-0812">Transmembrane</keyword>
<organism evidence="9 10">
    <name type="scientific">Salinisphaera japonica YTM-1</name>
    <dbReference type="NCBI Taxonomy" id="1209778"/>
    <lineage>
        <taxon>Bacteria</taxon>
        <taxon>Pseudomonadati</taxon>
        <taxon>Pseudomonadota</taxon>
        <taxon>Gammaproteobacteria</taxon>
        <taxon>Salinisphaerales</taxon>
        <taxon>Salinisphaeraceae</taxon>
        <taxon>Salinisphaera</taxon>
    </lineage>
</organism>
<dbReference type="AlphaFoldDB" id="A0A423Q136"/>
<reference evidence="9 10" key="1">
    <citation type="submission" date="2013-10" db="EMBL/GenBank/DDBJ databases">
        <title>Salinisphaera japonica YTM-1 Genome Sequencing.</title>
        <authorList>
            <person name="Lai Q."/>
            <person name="Li C."/>
            <person name="Shao Z."/>
        </authorList>
    </citation>
    <scope>NUCLEOTIDE SEQUENCE [LARGE SCALE GENOMIC DNA]</scope>
    <source>
        <strain evidence="9 10">YTM-1</strain>
    </source>
</reference>
<feature type="transmembrane region" description="Helical" evidence="8">
    <location>
        <begin position="397"/>
        <end position="417"/>
    </location>
</feature>
<dbReference type="EMBL" id="AYKG01000004">
    <property type="protein sequence ID" value="ROO31829.1"/>
    <property type="molecule type" value="Genomic_DNA"/>
</dbReference>
<proteinExistence type="inferred from homology"/>
<feature type="transmembrane region" description="Helical" evidence="8">
    <location>
        <begin position="38"/>
        <end position="59"/>
    </location>
</feature>
<comment type="subcellular location">
    <subcellularLocation>
        <location evidence="1">Membrane</location>
        <topology evidence="1">Multi-pass membrane protein</topology>
    </subcellularLocation>
</comment>
<dbReference type="InParanoid" id="A0A423Q136"/>
<sequence length="459" mass="49560">MNNPQNATPHAERASENVETIGIAPVPEARRDMSALSLFSIWGLASASATTPVIGLLLYDVGLTNFFIAVIIAGLIGIIPAGLFSEQGREVPLISLVTARATFGPGASFFLSILYTIVGAGWFGLNTDVGGQILSTLYPGYGMLWYWLLGIGQTALVFLGMKWLERFYNWTALIFIASYGVLIYYMVTRFPLVLPFEATGSVHWGAIIQTILSFSLLAWAYEFSTVSRFCPPKTADEPPARRAAYFSAATVGVLLPVLLMGVLGLIGKASTGEWNIALIAKDLPVGGAIAALGVILAIAHTNAMNLYPAVTKLLAASETVRTPHRLDQPIASLVLGLIATLMAVGGILEHVEPFLSVLGVFLFPFTFLMMFDWVLIQKRATPVSAFFEKKQRLAEQFRPSACIAFVIGVALSLLGYFKVLPGVWIETLPWTVIASVIACGVYAVLRLVINDPPIQSETP</sequence>
<dbReference type="Proteomes" id="UP000285310">
    <property type="component" value="Unassembled WGS sequence"/>
</dbReference>
<gene>
    <name evidence="9" type="ORF">SAJA_02210</name>
</gene>
<feature type="transmembrane region" description="Helical" evidence="8">
    <location>
        <begin position="330"/>
        <end position="348"/>
    </location>
</feature>
<dbReference type="RefSeq" id="WP_123657025.1">
    <property type="nucleotide sequence ID" value="NZ_AYKG01000004.1"/>
</dbReference>
<evidence type="ECO:0000256" key="8">
    <source>
        <dbReference type="SAM" id="Phobius"/>
    </source>
</evidence>
<dbReference type="OrthoDB" id="9809167at2"/>